<accession>A0A834JI68</accession>
<dbReference type="AlphaFoldDB" id="A0A834JI68"/>
<proteinExistence type="predicted"/>
<organism evidence="1 2">
    <name type="scientific">Vespula vulgaris</name>
    <name type="common">Yellow jacket</name>
    <name type="synonym">Wasp</name>
    <dbReference type="NCBI Taxonomy" id="7454"/>
    <lineage>
        <taxon>Eukaryota</taxon>
        <taxon>Metazoa</taxon>
        <taxon>Ecdysozoa</taxon>
        <taxon>Arthropoda</taxon>
        <taxon>Hexapoda</taxon>
        <taxon>Insecta</taxon>
        <taxon>Pterygota</taxon>
        <taxon>Neoptera</taxon>
        <taxon>Endopterygota</taxon>
        <taxon>Hymenoptera</taxon>
        <taxon>Apocrita</taxon>
        <taxon>Aculeata</taxon>
        <taxon>Vespoidea</taxon>
        <taxon>Vespidae</taxon>
        <taxon>Vespinae</taxon>
        <taxon>Vespula</taxon>
    </lineage>
</organism>
<dbReference type="EMBL" id="JACSEA010000014">
    <property type="protein sequence ID" value="KAF7385936.1"/>
    <property type="molecule type" value="Genomic_DNA"/>
</dbReference>
<comment type="caution">
    <text evidence="1">The sequence shown here is derived from an EMBL/GenBank/DDBJ whole genome shotgun (WGS) entry which is preliminary data.</text>
</comment>
<reference evidence="1" key="1">
    <citation type="journal article" date="2020" name="G3 (Bethesda)">
        <title>High-Quality Assemblies for Three Invasive Social Wasps from the &lt;i&gt;Vespula&lt;/i&gt; Genus.</title>
        <authorList>
            <person name="Harrop T.W.R."/>
            <person name="Guhlin J."/>
            <person name="McLaughlin G.M."/>
            <person name="Permina E."/>
            <person name="Stockwell P."/>
            <person name="Gilligan J."/>
            <person name="Le Lec M.F."/>
            <person name="Gruber M.A.M."/>
            <person name="Quinn O."/>
            <person name="Lovegrove M."/>
            <person name="Duncan E.J."/>
            <person name="Remnant E.J."/>
            <person name="Van Eeckhoven J."/>
            <person name="Graham B."/>
            <person name="Knapp R.A."/>
            <person name="Langford K.W."/>
            <person name="Kronenberg Z."/>
            <person name="Press M.O."/>
            <person name="Eacker S.M."/>
            <person name="Wilson-Rankin E.E."/>
            <person name="Purcell J."/>
            <person name="Lester P.J."/>
            <person name="Dearden P.K."/>
        </authorList>
    </citation>
    <scope>NUCLEOTIDE SEQUENCE</scope>
    <source>
        <strain evidence="1">Marl-1</strain>
    </source>
</reference>
<dbReference type="Proteomes" id="UP000614350">
    <property type="component" value="Unassembled WGS sequence"/>
</dbReference>
<evidence type="ECO:0000313" key="2">
    <source>
        <dbReference type="Proteomes" id="UP000614350"/>
    </source>
</evidence>
<evidence type="ECO:0000313" key="1">
    <source>
        <dbReference type="EMBL" id="KAF7385936.1"/>
    </source>
</evidence>
<protein>
    <submittedName>
        <fullName evidence="1">Uncharacterized protein</fullName>
    </submittedName>
</protein>
<keyword evidence="2" id="KW-1185">Reference proteome</keyword>
<gene>
    <name evidence="1" type="ORF">HZH66_011778</name>
</gene>
<sequence length="112" mass="12544">MPEDRTRSCQFFEKISLLKCGRLEREEVHVNDDDAKRTTTTTTTTTTRTTELVISDLVTRNEPSNGFANTSRDLLLVSLLAFDAANREGIEIQCENDQDVDGIKSEGFDGVE</sequence>
<name>A0A834JI68_VESVU</name>